<reference evidence="2 3" key="1">
    <citation type="journal article" date="2021" name="ISME Commun">
        <title>Automated analysis of genomic sequences facilitates high-throughput and comprehensive description of bacteria.</title>
        <authorList>
            <person name="Hitch T.C.A."/>
        </authorList>
    </citation>
    <scope>NUCLEOTIDE SEQUENCE [LARGE SCALE GENOMIC DNA]</scope>
    <source>
        <strain evidence="2 3">Sanger_03</strain>
    </source>
</reference>
<evidence type="ECO:0000313" key="3">
    <source>
        <dbReference type="Proteomes" id="UP001652431"/>
    </source>
</evidence>
<evidence type="ECO:0000259" key="1">
    <source>
        <dbReference type="Pfam" id="PF19789"/>
    </source>
</evidence>
<dbReference type="EMBL" id="JAOQJU010000002">
    <property type="protein sequence ID" value="MCU6685655.1"/>
    <property type="molecule type" value="Genomic_DNA"/>
</dbReference>
<comment type="caution">
    <text evidence="2">The sequence shown here is derived from an EMBL/GenBank/DDBJ whole genome shotgun (WGS) entry which is preliminary data.</text>
</comment>
<accession>A0ABT2RJT3</accession>
<dbReference type="InterPro" id="IPR046240">
    <property type="entry name" value="DUF6273"/>
</dbReference>
<dbReference type="RefSeq" id="WP_158368276.1">
    <property type="nucleotide sequence ID" value="NZ_JAOQJU010000002.1"/>
</dbReference>
<organism evidence="2 3">
    <name type="scientific">Dorea acetigenes</name>
    <dbReference type="NCBI Taxonomy" id="2981787"/>
    <lineage>
        <taxon>Bacteria</taxon>
        <taxon>Bacillati</taxon>
        <taxon>Bacillota</taxon>
        <taxon>Clostridia</taxon>
        <taxon>Lachnospirales</taxon>
        <taxon>Lachnospiraceae</taxon>
        <taxon>Dorea</taxon>
    </lineage>
</organism>
<dbReference type="Proteomes" id="UP001652431">
    <property type="component" value="Unassembled WGS sequence"/>
</dbReference>
<dbReference type="Pfam" id="PF19789">
    <property type="entry name" value="DUF6273"/>
    <property type="match status" value="1"/>
</dbReference>
<evidence type="ECO:0000313" key="2">
    <source>
        <dbReference type="EMBL" id="MCU6685655.1"/>
    </source>
</evidence>
<proteinExistence type="predicted"/>
<sequence length="320" mass="35689">MAKTFLADRQRQWIADLAAHGEQSVAYKDSTIMNELLTVSEALKHPVAAYFLAKFARKNNKTLSQYFNVGDEIVVPHAEYGDIPHIVIGKDMDGAGTITLLAKECVCQKCFDARETTNEDANRKTYGNNRWSQSNLMQYLNSGNTAGHWYSAQHDADAAPDTANIWSGCDTHYTDEPGYLDGFDIDFLYMLKTVTKRTALNTVTDGGGYEDVECKVFLLSETEVGLGNENNVAEGTLYPYFTNNATRKAYPSDYLKAKANAIGYTTDHIKNNNGWNGWWWWLRTPNSANSYYVRLVSTGGTLSHIPAYSGRLGVRPAIVI</sequence>
<feature type="domain" description="DUF6273" evidence="1">
    <location>
        <begin position="100"/>
        <end position="320"/>
    </location>
</feature>
<gene>
    <name evidence="2" type="ORF">OCV99_03625</name>
</gene>
<protein>
    <submittedName>
        <fullName evidence="2">DUF6273 domain-containing protein</fullName>
    </submittedName>
</protein>
<name>A0ABT2RJT3_9FIRM</name>
<keyword evidence="3" id="KW-1185">Reference proteome</keyword>